<feature type="region of interest" description="Disordered" evidence="1">
    <location>
        <begin position="322"/>
        <end position="362"/>
    </location>
</feature>
<feature type="compositionally biased region" description="Polar residues" evidence="1">
    <location>
        <begin position="417"/>
        <end position="430"/>
    </location>
</feature>
<organism evidence="2 3">
    <name type="scientific">Dimargaris cristalligena</name>
    <dbReference type="NCBI Taxonomy" id="215637"/>
    <lineage>
        <taxon>Eukaryota</taxon>
        <taxon>Fungi</taxon>
        <taxon>Fungi incertae sedis</taxon>
        <taxon>Zoopagomycota</taxon>
        <taxon>Kickxellomycotina</taxon>
        <taxon>Dimargaritomycetes</taxon>
        <taxon>Dimargaritales</taxon>
        <taxon>Dimargaritaceae</taxon>
        <taxon>Dimargaris</taxon>
    </lineage>
</organism>
<feature type="compositionally biased region" description="Basic residues" evidence="1">
    <location>
        <begin position="399"/>
        <end position="412"/>
    </location>
</feature>
<dbReference type="EMBL" id="ML002441">
    <property type="protein sequence ID" value="RKP37831.1"/>
    <property type="molecule type" value="Genomic_DNA"/>
</dbReference>
<evidence type="ECO:0000313" key="3">
    <source>
        <dbReference type="Proteomes" id="UP000268162"/>
    </source>
</evidence>
<name>A0A4P9ZXR6_9FUNG</name>
<keyword evidence="3" id="KW-1185">Reference proteome</keyword>
<evidence type="ECO:0000256" key="1">
    <source>
        <dbReference type="SAM" id="MobiDB-lite"/>
    </source>
</evidence>
<gene>
    <name evidence="2" type="ORF">BJ085DRAFT_30122</name>
</gene>
<protein>
    <submittedName>
        <fullName evidence="2">Uncharacterized protein</fullName>
    </submittedName>
</protein>
<proteinExistence type="predicted"/>
<dbReference type="AlphaFoldDB" id="A0A4P9ZXR6"/>
<reference evidence="3" key="1">
    <citation type="journal article" date="2018" name="Nat. Microbiol.">
        <title>Leveraging single-cell genomics to expand the fungal tree of life.</title>
        <authorList>
            <person name="Ahrendt S.R."/>
            <person name="Quandt C.A."/>
            <person name="Ciobanu D."/>
            <person name="Clum A."/>
            <person name="Salamov A."/>
            <person name="Andreopoulos B."/>
            <person name="Cheng J.F."/>
            <person name="Woyke T."/>
            <person name="Pelin A."/>
            <person name="Henrissat B."/>
            <person name="Reynolds N.K."/>
            <person name="Benny G.L."/>
            <person name="Smith M.E."/>
            <person name="James T.Y."/>
            <person name="Grigoriev I.V."/>
        </authorList>
    </citation>
    <scope>NUCLEOTIDE SEQUENCE [LARGE SCALE GENOMIC DNA]</scope>
    <source>
        <strain evidence="3">RSA 468</strain>
    </source>
</reference>
<feature type="region of interest" description="Disordered" evidence="1">
    <location>
        <begin position="395"/>
        <end position="430"/>
    </location>
</feature>
<dbReference type="Proteomes" id="UP000268162">
    <property type="component" value="Unassembled WGS sequence"/>
</dbReference>
<evidence type="ECO:0000313" key="2">
    <source>
        <dbReference type="EMBL" id="RKP37831.1"/>
    </source>
</evidence>
<sequence length="430" mass="47546">MNQPRDPTPTYSKHRIDYTGRFETYQELLQSGYPVNSDDKPPRHNDRQSLDLRALSMADFTTQFPMVARADRNTLLDLFELLCQAVVSNTHPPLPATKPKLKWAKKPQFDLSQIPTDWVSPTRVLLTVGNRIISTTLWYWFHCRCDQDPDHQAFTTTTGPDVSLIAAVVKNSQLAPVMVELPPANNNNGGRIPVYTDCASQFASMGIENFNQVLAQFPGASQELCMAKGTSGLGEAFDNFYLNLNGHRLFQLVPTYVLQPAGVPSARFAELELSIWAWAAYIHDVGQHIAGIDDICKPDIFGQAPSTPADLSIFSDPYPSNPSIFSDPSPSNPSIFSDPYSSNPPTTKPFTSNPFTADLSPTSNPSTYSLPPFSLESPGKAAGFRATVKSACRRILPWRSKKKEKSTQKPKTRAFGSESSTSEDYSENSL</sequence>
<accession>A0A4P9ZXR6</accession>